<feature type="domain" description="EGF-like" evidence="2">
    <location>
        <begin position="49"/>
        <end position="90"/>
    </location>
</feature>
<comment type="caution">
    <text evidence="3">The sequence shown here is derived from an EMBL/GenBank/DDBJ whole genome shotgun (WGS) entry which is preliminary data.</text>
</comment>
<evidence type="ECO:0000259" key="2">
    <source>
        <dbReference type="SMART" id="SM00181"/>
    </source>
</evidence>
<gene>
    <name evidence="3" type="ORF">GSB_155131</name>
</gene>
<feature type="domain" description="EGF-like" evidence="2">
    <location>
        <begin position="334"/>
        <end position="369"/>
    </location>
</feature>
<dbReference type="InterPro" id="IPR009030">
    <property type="entry name" value="Growth_fac_rcpt_cys_sf"/>
</dbReference>
<evidence type="ECO:0000256" key="1">
    <source>
        <dbReference type="SAM" id="Phobius"/>
    </source>
</evidence>
<dbReference type="InterPro" id="IPR000742">
    <property type="entry name" value="EGF"/>
</dbReference>
<organism evidence="3 4">
    <name type="scientific">Giardia intestinalis</name>
    <name type="common">Giardia lamblia</name>
    <dbReference type="NCBI Taxonomy" id="5741"/>
    <lineage>
        <taxon>Eukaryota</taxon>
        <taxon>Metamonada</taxon>
        <taxon>Diplomonadida</taxon>
        <taxon>Hexamitidae</taxon>
        <taxon>Giardiinae</taxon>
        <taxon>Giardia</taxon>
    </lineage>
</organism>
<dbReference type="Pfam" id="PF03302">
    <property type="entry name" value="VSP"/>
    <property type="match status" value="1"/>
</dbReference>
<dbReference type="Proteomes" id="UP000018040">
    <property type="component" value="Unassembled WGS sequence"/>
</dbReference>
<dbReference type="SUPFAM" id="SSF57184">
    <property type="entry name" value="Growth factor receptor domain"/>
    <property type="match status" value="3"/>
</dbReference>
<keyword evidence="1" id="KW-0472">Membrane</keyword>
<dbReference type="PANTHER" id="PTHR23275:SF100">
    <property type="entry name" value="EGF-LIKE DOMAIN-CONTAINING PROTEIN"/>
    <property type="match status" value="1"/>
</dbReference>
<feature type="domain" description="EGF-like" evidence="2">
    <location>
        <begin position="533"/>
        <end position="575"/>
    </location>
</feature>
<evidence type="ECO:0000313" key="4">
    <source>
        <dbReference type="Proteomes" id="UP000018040"/>
    </source>
</evidence>
<dbReference type="SMART" id="SM00181">
    <property type="entry name" value="EGF"/>
    <property type="match status" value="5"/>
</dbReference>
<dbReference type="AlphaFoldDB" id="V6TP00"/>
<dbReference type="InterPro" id="IPR005127">
    <property type="entry name" value="Giardia_VSP"/>
</dbReference>
<dbReference type="VEuPathDB" id="GiardiaDB:QR46_4866"/>
<feature type="domain" description="EGF-like" evidence="2">
    <location>
        <begin position="389"/>
        <end position="425"/>
    </location>
</feature>
<keyword evidence="1" id="KW-0812">Transmembrane</keyword>
<accession>V6TP00</accession>
<dbReference type="EMBL" id="AHHH01000329">
    <property type="protein sequence ID" value="ESU40092.1"/>
    <property type="molecule type" value="Genomic_DNA"/>
</dbReference>
<dbReference type="VEuPathDB" id="GiardiaDB:GL50803_0050379"/>
<dbReference type="PANTHER" id="PTHR23275">
    <property type="entry name" value="CABRIOLET.-RELATED"/>
    <property type="match status" value="1"/>
</dbReference>
<dbReference type="SMART" id="SM00261">
    <property type="entry name" value="FU"/>
    <property type="match status" value="4"/>
</dbReference>
<dbReference type="OrthoDB" id="9408020at2759"/>
<feature type="non-terminal residue" evidence="3">
    <location>
        <position position="1"/>
    </location>
</feature>
<keyword evidence="1" id="KW-1133">Transmembrane helix</keyword>
<protein>
    <submittedName>
        <fullName evidence="3">Variant-specific surface protein</fullName>
    </submittedName>
</protein>
<evidence type="ECO:0000313" key="3">
    <source>
        <dbReference type="EMBL" id="ESU40092.1"/>
    </source>
</evidence>
<reference evidence="3 4" key="2">
    <citation type="journal article" date="2013" name="Genome Biol. Evol.">
        <title>Genome sequencing of Giardia lamblia genotypes A2 and B isolates (DH and GS) and comparative analysis with the genomes of genotypes A1 and E (WB and Pig).</title>
        <authorList>
            <person name="Adam R.D."/>
            <person name="Dahlstrom E.W."/>
            <person name="Martens C.A."/>
            <person name="Bruno D.P."/>
            <person name="Barbian K.D."/>
            <person name="Ricklefs S.M."/>
            <person name="Hernandez M.M."/>
            <person name="Narla N.P."/>
            <person name="Patel R.B."/>
            <person name="Porcella S.F."/>
            <person name="Nash T.E."/>
        </authorList>
    </citation>
    <scope>NUCLEOTIDE SEQUENCE [LARGE SCALE GENOMIC DNA]</scope>
    <source>
        <strain evidence="3 4">GS</strain>
    </source>
</reference>
<dbReference type="InterPro" id="IPR052798">
    <property type="entry name" value="Giardia_VSA"/>
</dbReference>
<proteinExistence type="predicted"/>
<name>V6TP00_GIAIN</name>
<dbReference type="InterPro" id="IPR006212">
    <property type="entry name" value="Furin_repeat"/>
</dbReference>
<dbReference type="VEuPathDB" id="GiardiaDB:DHA2_153222"/>
<dbReference type="VEuPathDB" id="GiardiaDB:GL50581_2720"/>
<feature type="domain" description="EGF-like" evidence="2">
    <location>
        <begin position="227"/>
        <end position="265"/>
    </location>
</feature>
<dbReference type="Gene3D" id="2.10.220.10">
    <property type="entry name" value="Hormone Receptor, Insulin-like Growth Factor Receptor 1, Chain A, domain 2"/>
    <property type="match status" value="1"/>
</dbReference>
<sequence>VLTSGYYSAGAAPGSGVCREARNGVCVQYKEEVTDRKEGPTRVREAQTGCTAETSSADHCASGKCDVTIGGKTYCSQCAAGYVPIDGTCTQVGVNTNGKCLKAGGQPLTDDTQCGQCGAGYFLHKGGCYQFGGEVGKLICTDPSTANSPPTAGTCTTCASGYFKNPTQAANKPPCIVCNDTTGDGTSMGKAGCATCEPPESPGVAKCTACLDSFFGTGSAEDITCAPCTGDCQTCKGTATQCTSCKPETNPYWKKDTNLDTGTCVSEENCKAGSTYFPTTDKTSQKKICTPCSDAANGGIADCQTCSTSGTAVTCSACTTPTKKPNADGTKCFACSNSGTTASCDRCSADGVCEACASGKVLTPTLLCLDDCGGLPGYYADTANKRCAKCSEGCKECTGAATQCTACPAGKRLAYANSADYGTCVEECAASTGSASGSCRTCGASIGGTKYCSGCSVGAEIPVNGVCQTNPSRAAICAEPDNAGGCNKCAAGYFLLEKGCYEAAKQPGVQVCKTADGGLCTTCASGLAASGGDCSAQTCHASCRTCSAASDASKCRTCADGYYRQSSDTTDGECQRCSQGKEGCTLCKYSSGFICLSTDPFSGGSGDNTADPSVNKTGLSSGAIAGISVAVIVVVGGLVGFLCWWFVCRGKA</sequence>
<feature type="transmembrane region" description="Helical" evidence="1">
    <location>
        <begin position="623"/>
        <end position="647"/>
    </location>
</feature>
<reference evidence="4" key="1">
    <citation type="submission" date="2012-02" db="EMBL/GenBank/DDBJ databases">
        <title>Genome sequencing of Giardia lamblia Genotypes A2 and B isolates (DH and GS) and comparative analysis with the genomes of Genotypes A1 and E (WB and Pig).</title>
        <authorList>
            <person name="Adam R."/>
            <person name="Dahlstrom E."/>
            <person name="Martens C."/>
            <person name="Bruno D."/>
            <person name="Barbian K."/>
            <person name="Porcella S.F."/>
            <person name="Nash T."/>
        </authorList>
    </citation>
    <scope>NUCLEOTIDE SEQUENCE</scope>
    <source>
        <strain evidence="4">GS</strain>
    </source>
</reference>